<dbReference type="InterPro" id="IPR022488">
    <property type="entry name" value="PPK2-related"/>
</dbReference>
<dbReference type="GO" id="GO:0006797">
    <property type="term" value="P:polyphosphate metabolic process"/>
    <property type="evidence" value="ECO:0007669"/>
    <property type="project" value="InterPro"/>
</dbReference>
<dbReference type="Gene3D" id="3.40.50.300">
    <property type="entry name" value="P-loop containing nucleotide triphosphate hydrolases"/>
    <property type="match status" value="1"/>
</dbReference>
<dbReference type="AlphaFoldDB" id="A0A1G6W3I1"/>
<accession>A0A1G6W3I1</accession>
<keyword evidence="3" id="KW-1185">Reference proteome</keyword>
<dbReference type="Proteomes" id="UP000199417">
    <property type="component" value="Unassembled WGS sequence"/>
</dbReference>
<dbReference type="EMBL" id="FNAB01000005">
    <property type="protein sequence ID" value="SDD59777.1"/>
    <property type="molecule type" value="Genomic_DNA"/>
</dbReference>
<sequence length="287" mass="32874">MAKNSSQGWDVPAVEAVRVTPDTRVSGVDTRGTPGFVGDKELGEKLLEERGAYLSSLQEKLYANGRSEHEHRSVLLVLQGMDTAGKGGMVRHVIGHVDPQGVDHASFGVPTAEEKRHHYLWRIRKALPRNGQIGVFDRSHYEDVLVVRVHNLVPPAEWEPRYDEINHFERELVDAGTTLVKVAMFVSLDEQKERLAERLDRPDKHWKYNPGDVTERGYWPKYQEAYQAMLDRTSTDYAPWHVVPCDRKWYSRLAVTELLIDALERLDLDWPPANFDIEVEKARLAQS</sequence>
<dbReference type="NCBIfam" id="TIGR03709">
    <property type="entry name" value="PPK2_rel_1"/>
    <property type="match status" value="1"/>
</dbReference>
<organism evidence="2 3">
    <name type="scientific">Rhodococcus tukisamuensis</name>
    <dbReference type="NCBI Taxonomy" id="168276"/>
    <lineage>
        <taxon>Bacteria</taxon>
        <taxon>Bacillati</taxon>
        <taxon>Actinomycetota</taxon>
        <taxon>Actinomycetes</taxon>
        <taxon>Mycobacteriales</taxon>
        <taxon>Nocardiaceae</taxon>
        <taxon>Rhodococcus</taxon>
    </lineage>
</organism>
<dbReference type="STRING" id="168276.SAMN05444580_105219"/>
<dbReference type="RefSeq" id="WP_072842545.1">
    <property type="nucleotide sequence ID" value="NZ_FNAB01000005.1"/>
</dbReference>
<keyword evidence="2" id="KW-0808">Transferase</keyword>
<evidence type="ECO:0000259" key="1">
    <source>
        <dbReference type="Pfam" id="PF03976"/>
    </source>
</evidence>
<dbReference type="Pfam" id="PF03976">
    <property type="entry name" value="PPK2"/>
    <property type="match status" value="1"/>
</dbReference>
<evidence type="ECO:0000313" key="3">
    <source>
        <dbReference type="Proteomes" id="UP000199417"/>
    </source>
</evidence>
<dbReference type="PANTHER" id="PTHR34383">
    <property type="entry name" value="POLYPHOSPHATE:AMP PHOSPHOTRANSFERASE-RELATED"/>
    <property type="match status" value="1"/>
</dbReference>
<name>A0A1G6W3I1_9NOCA</name>
<evidence type="ECO:0000313" key="2">
    <source>
        <dbReference type="EMBL" id="SDD59777.1"/>
    </source>
</evidence>
<feature type="domain" description="Polyphosphate kinase-2-related" evidence="1">
    <location>
        <begin position="47"/>
        <end position="265"/>
    </location>
</feature>
<dbReference type="PANTHER" id="PTHR34383:SF3">
    <property type="entry name" value="POLYPHOSPHATE:AMP PHOSPHOTRANSFERASE"/>
    <property type="match status" value="1"/>
</dbReference>
<proteinExistence type="predicted"/>
<dbReference type="SUPFAM" id="SSF52540">
    <property type="entry name" value="P-loop containing nucleoside triphosphate hydrolases"/>
    <property type="match status" value="1"/>
</dbReference>
<protein>
    <submittedName>
        <fullName evidence="2">Polyphosphate:nucleotide phosphotransferase, PPK2 family</fullName>
    </submittedName>
</protein>
<gene>
    <name evidence="2" type="ORF">SAMN05444580_105219</name>
</gene>
<dbReference type="InterPro" id="IPR027417">
    <property type="entry name" value="P-loop_NTPase"/>
</dbReference>
<reference evidence="2 3" key="1">
    <citation type="submission" date="2016-10" db="EMBL/GenBank/DDBJ databases">
        <authorList>
            <person name="de Groot N.N."/>
        </authorList>
    </citation>
    <scope>NUCLEOTIDE SEQUENCE [LARGE SCALE GENOMIC DNA]</scope>
    <source>
        <strain evidence="2 3">JCM 11308</strain>
    </source>
</reference>
<dbReference type="GO" id="GO:0016776">
    <property type="term" value="F:phosphotransferase activity, phosphate group as acceptor"/>
    <property type="evidence" value="ECO:0007669"/>
    <property type="project" value="InterPro"/>
</dbReference>
<dbReference type="InterPro" id="IPR022300">
    <property type="entry name" value="PPK2-rel_1"/>
</dbReference>